<evidence type="ECO:0000256" key="4">
    <source>
        <dbReference type="ARBA" id="ARBA00022723"/>
    </source>
</evidence>
<comment type="similarity">
    <text evidence="1">Belongs to the FAD-dependent oxidoreductase family.</text>
</comment>
<dbReference type="GO" id="GO:0097194">
    <property type="term" value="P:execution phase of apoptosis"/>
    <property type="evidence" value="ECO:0007669"/>
    <property type="project" value="TreeGrafter"/>
</dbReference>
<dbReference type="InterPro" id="IPR016156">
    <property type="entry name" value="FAD/NAD-linked_Rdtase_dimer_sf"/>
</dbReference>
<keyword evidence="11" id="KW-1185">Reference proteome</keyword>
<evidence type="ECO:0000256" key="5">
    <source>
        <dbReference type="ARBA" id="ARBA00022827"/>
    </source>
</evidence>
<dbReference type="GO" id="GO:0046872">
    <property type="term" value="F:metal ion binding"/>
    <property type="evidence" value="ECO:0007669"/>
    <property type="project" value="UniProtKB-KW"/>
</dbReference>
<dbReference type="PANTHER" id="PTHR43557:SF8">
    <property type="entry name" value="APOPTOSIS-INDUCING FACTOR 3"/>
    <property type="match status" value="1"/>
</dbReference>
<name>A0A3B4ECF0_PYGNA</name>
<dbReference type="PROSITE" id="PS51296">
    <property type="entry name" value="RIESKE"/>
    <property type="match status" value="1"/>
</dbReference>
<evidence type="ECO:0000313" key="11">
    <source>
        <dbReference type="Proteomes" id="UP001501920"/>
    </source>
</evidence>
<dbReference type="GO" id="GO:0051537">
    <property type="term" value="F:2 iron, 2 sulfur cluster binding"/>
    <property type="evidence" value="ECO:0007669"/>
    <property type="project" value="UniProtKB-KW"/>
</dbReference>
<dbReference type="Pfam" id="PF14759">
    <property type="entry name" value="Reductase_C"/>
    <property type="match status" value="1"/>
</dbReference>
<evidence type="ECO:0000259" key="9">
    <source>
        <dbReference type="PROSITE" id="PS51296"/>
    </source>
</evidence>
<dbReference type="STRING" id="42514.ENSPNAP00000032979"/>
<dbReference type="Proteomes" id="UP001501920">
    <property type="component" value="Chromosome 20"/>
</dbReference>
<dbReference type="Gene3D" id="2.102.10.10">
    <property type="entry name" value="Rieske [2Fe-2S] iron-sulphur domain"/>
    <property type="match status" value="1"/>
</dbReference>
<proteinExistence type="inferred from homology"/>
<gene>
    <name evidence="10" type="primary">AIFM3</name>
</gene>
<dbReference type="GO" id="GO:0005739">
    <property type="term" value="C:mitochondrion"/>
    <property type="evidence" value="ECO:0007669"/>
    <property type="project" value="TreeGrafter"/>
</dbReference>
<evidence type="ECO:0000256" key="1">
    <source>
        <dbReference type="ARBA" id="ARBA00006442"/>
    </source>
</evidence>
<keyword evidence="2" id="KW-0285">Flavoprotein</keyword>
<accession>A0A3B4ECF0</accession>
<dbReference type="InterPro" id="IPR050446">
    <property type="entry name" value="FAD-oxidoreductase/Apoptosis"/>
</dbReference>
<dbReference type="Pfam" id="PF07992">
    <property type="entry name" value="Pyr_redox_2"/>
    <property type="match status" value="1"/>
</dbReference>
<sequence>LADCVLHPSPVFEVKVELTLLEKEKEADLMSPNGKASPFSECRPNGSLGHCSDEDSTTLRPAHKHRDYIEATVCHVKDLENGQMREVDLGAGRALLIKEHGEFSAIGHKCPHYGAPLVKGVLSKGHVRCPWHGACFNIATGDIEDFPGLDSLPTFQVKLPEYSQSLLGQIKMSPAALVCAETLRQEGFTDRIVMCTMEKHLPYDRPKLSKSLESTAEQLQLRSVEFFQNHDIELLLEKEAVSIDVKTKTVTFQDGYKMEYRKLLIATGSKPKSINYKGKDIGNVFHLRTPEDANSIARLASSKNAVIVGTSFIGMEAAAALTDKAHSVSVIGIEAVPFRKALGEKVGKALMKVRVHLSLFLLTSTVFKLKEVVLKSGKVLRADVCVIGAGSSPATAFLKQSGVHMDSKGFITVNKMMQTNVDGVFAGGDVVTFPLTLRGNKKVNIPHWQMAHVHGRVAALGMMGKTSEVRTVPYFWTAMFGKSIRYAGYGDGFDDVVIQGDLDELKFVAFYTNEEVIAVASMNYDPIVSRVAEVFGSGKTIKKRDVEMFTHGKYGCIRLSVKQYYMQSALDLFDKYTPS</sequence>
<dbReference type="InterPro" id="IPR028202">
    <property type="entry name" value="Reductase_C"/>
</dbReference>
<reference evidence="10" key="2">
    <citation type="submission" date="2025-08" db="UniProtKB">
        <authorList>
            <consortium name="Ensembl"/>
        </authorList>
    </citation>
    <scope>IDENTIFICATION</scope>
</reference>
<organism evidence="10 11">
    <name type="scientific">Pygocentrus nattereri</name>
    <name type="common">Red-bellied piranha</name>
    <dbReference type="NCBI Taxonomy" id="42514"/>
    <lineage>
        <taxon>Eukaryota</taxon>
        <taxon>Metazoa</taxon>
        <taxon>Chordata</taxon>
        <taxon>Craniata</taxon>
        <taxon>Vertebrata</taxon>
        <taxon>Euteleostomi</taxon>
        <taxon>Actinopterygii</taxon>
        <taxon>Neopterygii</taxon>
        <taxon>Teleostei</taxon>
        <taxon>Ostariophysi</taxon>
        <taxon>Characiformes</taxon>
        <taxon>Characoidei</taxon>
        <taxon>Pygocentrus</taxon>
    </lineage>
</organism>
<keyword evidence="8" id="KW-0411">Iron-sulfur</keyword>
<dbReference type="SUPFAM" id="SSF51905">
    <property type="entry name" value="FAD/NAD(P)-binding domain"/>
    <property type="match status" value="2"/>
</dbReference>
<dbReference type="SUPFAM" id="SSF50022">
    <property type="entry name" value="ISP domain"/>
    <property type="match status" value="1"/>
</dbReference>
<dbReference type="Pfam" id="PF00355">
    <property type="entry name" value="Rieske"/>
    <property type="match status" value="1"/>
</dbReference>
<dbReference type="InterPro" id="IPR036188">
    <property type="entry name" value="FAD/NAD-bd_sf"/>
</dbReference>
<dbReference type="GeneTree" id="ENSGT00940000160448"/>
<dbReference type="CDD" id="cd03478">
    <property type="entry name" value="Rieske_AIFL_N"/>
    <property type="match status" value="1"/>
</dbReference>
<evidence type="ECO:0000256" key="7">
    <source>
        <dbReference type="ARBA" id="ARBA00023004"/>
    </source>
</evidence>
<evidence type="ECO:0000313" key="10">
    <source>
        <dbReference type="Ensembl" id="ENSPNAP00000032979.2"/>
    </source>
</evidence>
<evidence type="ECO:0000256" key="2">
    <source>
        <dbReference type="ARBA" id="ARBA00022630"/>
    </source>
</evidence>
<dbReference type="GO" id="GO:0016651">
    <property type="term" value="F:oxidoreductase activity, acting on NAD(P)H"/>
    <property type="evidence" value="ECO:0007669"/>
    <property type="project" value="TreeGrafter"/>
</dbReference>
<dbReference type="FunFam" id="3.30.390.30:FF:000011">
    <property type="entry name" value="Apoptosis-inducing factor, mitochondrion-associated, 3"/>
    <property type="match status" value="1"/>
</dbReference>
<keyword evidence="5" id="KW-0274">FAD</keyword>
<keyword evidence="7" id="KW-0408">Iron</keyword>
<keyword evidence="4" id="KW-0479">Metal-binding</keyword>
<reference evidence="10 11" key="1">
    <citation type="submission" date="2020-10" db="EMBL/GenBank/DDBJ databases">
        <title>Pygocentrus nattereri (red-bellied piranha) genome, fPygNat1, primary haplotype.</title>
        <authorList>
            <person name="Myers G."/>
            <person name="Meyer A."/>
            <person name="Karagic N."/>
            <person name="Pippel M."/>
            <person name="Winkler S."/>
            <person name="Tracey A."/>
            <person name="Wood J."/>
            <person name="Formenti G."/>
            <person name="Howe K."/>
            <person name="Fedrigo O."/>
            <person name="Jarvis E.D."/>
        </authorList>
    </citation>
    <scope>NUCLEOTIDE SEQUENCE [LARGE SCALE GENOMIC DNA]</scope>
</reference>
<dbReference type="Gene3D" id="3.30.390.30">
    <property type="match status" value="1"/>
</dbReference>
<feature type="domain" description="Rieske" evidence="9">
    <location>
        <begin position="71"/>
        <end position="158"/>
    </location>
</feature>
<dbReference type="AlphaFoldDB" id="A0A3B4ECF0"/>
<keyword evidence="6" id="KW-0560">Oxidoreductase</keyword>
<dbReference type="FunFam" id="2.102.10.10:FF:000003">
    <property type="entry name" value="apoptosis-inducing factor 3 isoform X2"/>
    <property type="match status" value="1"/>
</dbReference>
<evidence type="ECO:0000256" key="3">
    <source>
        <dbReference type="ARBA" id="ARBA00022714"/>
    </source>
</evidence>
<protein>
    <recommendedName>
        <fullName evidence="9">Rieske domain-containing protein</fullName>
    </recommendedName>
</protein>
<dbReference type="InterPro" id="IPR023753">
    <property type="entry name" value="FAD/NAD-binding_dom"/>
</dbReference>
<reference evidence="10" key="3">
    <citation type="submission" date="2025-09" db="UniProtKB">
        <authorList>
            <consortium name="Ensembl"/>
        </authorList>
    </citation>
    <scope>IDENTIFICATION</scope>
</reference>
<dbReference type="PRINTS" id="PR00411">
    <property type="entry name" value="PNDRDTASEI"/>
</dbReference>
<keyword evidence="3" id="KW-0001">2Fe-2S</keyword>
<dbReference type="InterPro" id="IPR017941">
    <property type="entry name" value="Rieske_2Fe-2S"/>
</dbReference>
<dbReference type="InterPro" id="IPR036922">
    <property type="entry name" value="Rieske_2Fe-2S_sf"/>
</dbReference>
<evidence type="ECO:0000256" key="6">
    <source>
        <dbReference type="ARBA" id="ARBA00023002"/>
    </source>
</evidence>
<dbReference type="SUPFAM" id="SSF55424">
    <property type="entry name" value="FAD/NAD-linked reductases, dimerisation (C-terminal) domain"/>
    <property type="match status" value="1"/>
</dbReference>
<dbReference type="Gene3D" id="3.50.50.60">
    <property type="entry name" value="FAD/NAD(P)-binding domain"/>
    <property type="match status" value="2"/>
</dbReference>
<dbReference type="Ensembl" id="ENSPNAT00000023419.2">
    <property type="protein sequence ID" value="ENSPNAP00000032979.2"/>
    <property type="gene ID" value="ENSPNAG00000021294.2"/>
</dbReference>
<evidence type="ECO:0000256" key="8">
    <source>
        <dbReference type="ARBA" id="ARBA00023014"/>
    </source>
</evidence>
<dbReference type="PANTHER" id="PTHR43557">
    <property type="entry name" value="APOPTOSIS-INDUCING FACTOR 1"/>
    <property type="match status" value="1"/>
</dbReference>
<dbReference type="PRINTS" id="PR00368">
    <property type="entry name" value="FADPNR"/>
</dbReference>